<evidence type="ECO:0000313" key="7">
    <source>
        <dbReference type="Proteomes" id="UP000596929"/>
    </source>
</evidence>
<dbReference type="CDD" id="cd05568">
    <property type="entry name" value="PTS_IIB_bgl_like"/>
    <property type="match status" value="1"/>
</dbReference>
<protein>
    <submittedName>
        <fullName evidence="6">PTS sugar transporter subunit IIA</fullName>
    </submittedName>
</protein>
<feature type="domain" description="PTS EIIB type-2" evidence="4">
    <location>
        <begin position="380"/>
        <end position="469"/>
    </location>
</feature>
<keyword evidence="6" id="KW-0762">Sugar transport</keyword>
<organism evidence="6 7">
    <name type="scientific">Clostridium hominis</name>
    <dbReference type="NCBI Taxonomy" id="2763036"/>
    <lineage>
        <taxon>Bacteria</taxon>
        <taxon>Bacillati</taxon>
        <taxon>Bacillota</taxon>
        <taxon>Clostridia</taxon>
        <taxon>Eubacteriales</taxon>
        <taxon>Clostridiaceae</taxon>
        <taxon>Clostridium</taxon>
    </lineage>
</organism>
<dbReference type="Gene3D" id="1.10.10.10">
    <property type="entry name" value="Winged helix-like DNA-binding domain superfamily/Winged helix DNA-binding domain"/>
    <property type="match status" value="1"/>
</dbReference>
<keyword evidence="2" id="KW-0677">Repeat</keyword>
<dbReference type="InterPro" id="IPR016152">
    <property type="entry name" value="PTrfase/Anion_transptr"/>
</dbReference>
<dbReference type="PROSITE" id="PS51372">
    <property type="entry name" value="PRD_2"/>
    <property type="match status" value="1"/>
</dbReference>
<proteinExistence type="predicted"/>
<dbReference type="SUPFAM" id="SSF63520">
    <property type="entry name" value="PTS-regulatory domain, PRD"/>
    <property type="match status" value="1"/>
</dbReference>
<feature type="domain" description="PTS EIIA type-2" evidence="3">
    <location>
        <begin position="481"/>
        <end position="619"/>
    </location>
</feature>
<evidence type="ECO:0000313" key="6">
    <source>
        <dbReference type="EMBL" id="MBC5628744.1"/>
    </source>
</evidence>
<reference evidence="6 7" key="1">
    <citation type="submission" date="2020-08" db="EMBL/GenBank/DDBJ databases">
        <title>Genome public.</title>
        <authorList>
            <person name="Liu C."/>
            <person name="Sun Q."/>
        </authorList>
    </citation>
    <scope>NUCLEOTIDE SEQUENCE [LARGE SCALE GENOMIC DNA]</scope>
    <source>
        <strain evidence="6 7">NSJ-6</strain>
    </source>
</reference>
<dbReference type="Gene3D" id="3.40.930.10">
    <property type="entry name" value="Mannitol-specific EII, Chain A"/>
    <property type="match status" value="1"/>
</dbReference>
<dbReference type="InterPro" id="IPR036634">
    <property type="entry name" value="PRD_sf"/>
</dbReference>
<dbReference type="InterPro" id="IPR036388">
    <property type="entry name" value="WH-like_DNA-bd_sf"/>
</dbReference>
<dbReference type="RefSeq" id="WP_032120145.1">
    <property type="nucleotide sequence ID" value="NZ_JACOOO010000013.1"/>
</dbReference>
<dbReference type="PANTHER" id="PTHR30185">
    <property type="entry name" value="CRYPTIC BETA-GLUCOSIDE BGL OPERON ANTITERMINATOR"/>
    <property type="match status" value="1"/>
</dbReference>
<dbReference type="PROSITE" id="PS51094">
    <property type="entry name" value="PTS_EIIA_TYPE_2"/>
    <property type="match status" value="1"/>
</dbReference>
<comment type="caution">
    <text evidence="6">The sequence shown here is derived from an EMBL/GenBank/DDBJ whole genome shotgun (WGS) entry which is preliminary data.</text>
</comment>
<keyword evidence="6" id="KW-0813">Transport</keyword>
<dbReference type="Gene3D" id="3.40.50.2300">
    <property type="match status" value="1"/>
</dbReference>
<dbReference type="SUPFAM" id="SSF52794">
    <property type="entry name" value="PTS system IIB component-like"/>
    <property type="match status" value="1"/>
</dbReference>
<keyword evidence="7" id="KW-1185">Reference proteome</keyword>
<evidence type="ECO:0000259" key="4">
    <source>
        <dbReference type="PROSITE" id="PS51099"/>
    </source>
</evidence>
<evidence type="ECO:0000259" key="5">
    <source>
        <dbReference type="PROSITE" id="PS51372"/>
    </source>
</evidence>
<dbReference type="InterPro" id="IPR011608">
    <property type="entry name" value="PRD"/>
</dbReference>
<evidence type="ECO:0000256" key="1">
    <source>
        <dbReference type="ARBA" id="ARBA00022679"/>
    </source>
</evidence>
<dbReference type="Pfam" id="PF00359">
    <property type="entry name" value="PTS_EIIA_2"/>
    <property type="match status" value="1"/>
</dbReference>
<dbReference type="Gene3D" id="1.10.1790.10">
    <property type="entry name" value="PRD domain"/>
    <property type="match status" value="1"/>
</dbReference>
<dbReference type="InterPro" id="IPR036095">
    <property type="entry name" value="PTS_EIIB-like_sf"/>
</dbReference>
<dbReference type="EMBL" id="JACOOO010000013">
    <property type="protein sequence ID" value="MBC5628744.1"/>
    <property type="molecule type" value="Genomic_DNA"/>
</dbReference>
<accession>A0ABR7DBH7</accession>
<sequence length="619" mass="71835">MRELDIINELIEANDYLSIDYFINKYSISKRTLQNDFSYLVNITKAKGFHLTQKRGKGYLLEVTDEGKFNSFLNELKRLADKPKITVENIVGYLLVSDNYTTMDNLIDVFNSSKSLINGFKSEVDRYISKFDLKIDRKAHYGMKIINPLINRRELLVKLYLKDNRIVKEEVNRVVDERFVSIQDSLIDTLKSSNLNINYVELKELTAWLKVTIFIHTRLNTDIIDNSDLSLVNSIQEKFKVGVSYEDIEEFGRLIKAKTRSNEQNSIYLEKLAIDIEEFLINIDKENNTSFNQDEDFKKLLITHIGSLINRLSYKISYTNPIIDELAIKYPIIFNIAIALGNMLKERYGIEPTRDEIGFIATHFAVHMEKEIIYKLGKYNKIAIVCSSGGGSAYLIKLKIGNLFGNANIETFSILEMKELEEFNPDIIFSISELNTSLKVPLIYIKELLDDYDILNIKQLVMFENFNEAFVDKTKEYYLKRFFDPNYFSIEDSCEDYIECLTRMSKEIEESGIGGEDYSKYVLKREEFSSTIYLNGISIPHPIEMQANRDLISVKILKNPILFNNKKVSIIFMVALKKDNLEFNKGITNDLFEIMNNLEMVQSLIKVNSFKEFIALVSK</sequence>
<dbReference type="Proteomes" id="UP000596929">
    <property type="component" value="Unassembled WGS sequence"/>
</dbReference>
<dbReference type="Pfam" id="PF00874">
    <property type="entry name" value="PRD"/>
    <property type="match status" value="1"/>
</dbReference>
<evidence type="ECO:0000256" key="2">
    <source>
        <dbReference type="ARBA" id="ARBA00022737"/>
    </source>
</evidence>
<dbReference type="PROSITE" id="PS51099">
    <property type="entry name" value="PTS_EIIB_TYPE_2"/>
    <property type="match status" value="1"/>
</dbReference>
<keyword evidence="1" id="KW-0808">Transferase</keyword>
<dbReference type="PANTHER" id="PTHR30185:SF13">
    <property type="entry name" value="LICABCH OPERON REGULATOR-RELATED"/>
    <property type="match status" value="1"/>
</dbReference>
<dbReference type="InterPro" id="IPR013011">
    <property type="entry name" value="PTS_EIIB_2"/>
</dbReference>
<dbReference type="InterPro" id="IPR050661">
    <property type="entry name" value="BglG_antiterminators"/>
</dbReference>
<name>A0ABR7DBH7_9CLOT</name>
<dbReference type="SUPFAM" id="SSF55804">
    <property type="entry name" value="Phoshotransferase/anion transport protein"/>
    <property type="match status" value="1"/>
</dbReference>
<dbReference type="InterPro" id="IPR002178">
    <property type="entry name" value="PTS_EIIA_type-2_dom"/>
</dbReference>
<gene>
    <name evidence="6" type="ORF">H8S20_07565</name>
</gene>
<feature type="domain" description="PRD" evidence="5">
    <location>
        <begin position="267"/>
        <end position="374"/>
    </location>
</feature>
<evidence type="ECO:0000259" key="3">
    <source>
        <dbReference type="PROSITE" id="PS51094"/>
    </source>
</evidence>